<reference evidence="1 2" key="1">
    <citation type="submission" date="2019-08" db="EMBL/GenBank/DDBJ databases">
        <title>Pedobacter sp. nov., isolated from Han river, South Korea.</title>
        <authorList>
            <person name="Lee D.-H."/>
            <person name="Kim Y.-S."/>
            <person name="Hwang E.-M."/>
            <person name="Le Tran T.C."/>
            <person name="Cha C.-J."/>
        </authorList>
    </citation>
    <scope>NUCLEOTIDE SEQUENCE [LARGE SCALE GENOMIC DNA]</scope>
    <source>
        <strain evidence="1 2">CJ43</strain>
    </source>
</reference>
<keyword evidence="2" id="KW-1185">Reference proteome</keyword>
<proteinExistence type="predicted"/>
<dbReference type="AlphaFoldDB" id="A0A5C0VJ24"/>
<dbReference type="RefSeq" id="WP_149074237.1">
    <property type="nucleotide sequence ID" value="NZ_CP043329.1"/>
</dbReference>
<dbReference type="EMBL" id="CP043329">
    <property type="protein sequence ID" value="QEK51200.1"/>
    <property type="molecule type" value="Genomic_DNA"/>
</dbReference>
<evidence type="ECO:0000313" key="1">
    <source>
        <dbReference type="EMBL" id="QEK51200.1"/>
    </source>
</evidence>
<gene>
    <name evidence="1" type="ORF">FYC62_05560</name>
</gene>
<dbReference type="KEGG" id="pej:FYC62_05560"/>
<sequence>MFQRIIAYLLICTIISTHYSKIYVFAGFELNKNYIAAQLCENKKKPQLQCFGKCFLKKKLEQAEKKQAQQERQNQKNLFQEIATVNNYAFRFNTSLILEINTPVQLHYNLVRVFPIFHPPA</sequence>
<protein>
    <submittedName>
        <fullName evidence="1">Uncharacterized protein</fullName>
    </submittedName>
</protein>
<evidence type="ECO:0000313" key="2">
    <source>
        <dbReference type="Proteomes" id="UP000323653"/>
    </source>
</evidence>
<organism evidence="1 2">
    <name type="scientific">Pedobacter aquae</name>
    <dbReference type="NCBI Taxonomy" id="2605747"/>
    <lineage>
        <taxon>Bacteria</taxon>
        <taxon>Pseudomonadati</taxon>
        <taxon>Bacteroidota</taxon>
        <taxon>Sphingobacteriia</taxon>
        <taxon>Sphingobacteriales</taxon>
        <taxon>Sphingobacteriaceae</taxon>
        <taxon>Pedobacter</taxon>
    </lineage>
</organism>
<name>A0A5C0VJ24_9SPHI</name>
<accession>A0A5C0VJ24</accession>
<dbReference type="Proteomes" id="UP000323653">
    <property type="component" value="Chromosome"/>
</dbReference>